<reference evidence="1 2" key="1">
    <citation type="submission" date="2021-01" db="EMBL/GenBank/DDBJ databases">
        <title>Tumebacillus sp. strain ITR2 16S ribosomal RNA gene Genome sequencing and assembly.</title>
        <authorList>
            <person name="Kang M."/>
        </authorList>
    </citation>
    <scope>NUCLEOTIDE SEQUENCE [LARGE SCALE GENOMIC DNA]</scope>
    <source>
        <strain evidence="1 2">ITR2</strain>
    </source>
</reference>
<organism evidence="1 2">
    <name type="scientific">Tumebacillus amylolyticus</name>
    <dbReference type="NCBI Taxonomy" id="2801339"/>
    <lineage>
        <taxon>Bacteria</taxon>
        <taxon>Bacillati</taxon>
        <taxon>Bacillota</taxon>
        <taxon>Bacilli</taxon>
        <taxon>Bacillales</taxon>
        <taxon>Alicyclobacillaceae</taxon>
        <taxon>Tumebacillus</taxon>
    </lineage>
</organism>
<keyword evidence="2" id="KW-1185">Reference proteome</keyword>
<protein>
    <submittedName>
        <fullName evidence="1">Uncharacterized protein</fullName>
    </submittedName>
</protein>
<dbReference type="RefSeq" id="WP_201634608.1">
    <property type="nucleotide sequence ID" value="NZ_JAEQNB010000003.1"/>
</dbReference>
<evidence type="ECO:0000313" key="2">
    <source>
        <dbReference type="Proteomes" id="UP000602284"/>
    </source>
</evidence>
<proteinExistence type="predicted"/>
<comment type="caution">
    <text evidence="1">The sequence shown here is derived from an EMBL/GenBank/DDBJ whole genome shotgun (WGS) entry which is preliminary data.</text>
</comment>
<dbReference type="EMBL" id="JAEQNB010000003">
    <property type="protein sequence ID" value="MBL0387030.1"/>
    <property type="molecule type" value="Genomic_DNA"/>
</dbReference>
<name>A0ABS1J9X7_9BACL</name>
<evidence type="ECO:0000313" key="1">
    <source>
        <dbReference type="EMBL" id="MBL0387030.1"/>
    </source>
</evidence>
<gene>
    <name evidence="1" type="ORF">JJB07_10245</name>
</gene>
<sequence length="112" mass="12052">MKIALPFAVLTLALLLLGSLLTLTTKDLRMTEDLITSEQADALAEAGLLHAEMQLASDPSWRGSLQNLPCGPGTYSVTLIDFGGGNLSLESIGRVGRSKRIWKKTVSFPSKH</sequence>
<dbReference type="Proteomes" id="UP000602284">
    <property type="component" value="Unassembled WGS sequence"/>
</dbReference>
<accession>A0ABS1J9X7</accession>